<accession>A0A9P5XXH6</accession>
<dbReference type="Proteomes" id="UP000807353">
    <property type="component" value="Unassembled WGS sequence"/>
</dbReference>
<reference evidence="3" key="1">
    <citation type="submission" date="2020-11" db="EMBL/GenBank/DDBJ databases">
        <authorList>
            <consortium name="DOE Joint Genome Institute"/>
            <person name="Ahrendt S."/>
            <person name="Riley R."/>
            <person name="Andreopoulos W."/>
            <person name="Labutti K."/>
            <person name="Pangilinan J."/>
            <person name="Ruiz-Duenas F.J."/>
            <person name="Barrasa J.M."/>
            <person name="Sanchez-Garcia M."/>
            <person name="Camarero S."/>
            <person name="Miyauchi S."/>
            <person name="Serrano A."/>
            <person name="Linde D."/>
            <person name="Babiker R."/>
            <person name="Drula E."/>
            <person name="Ayuso-Fernandez I."/>
            <person name="Pacheco R."/>
            <person name="Padilla G."/>
            <person name="Ferreira P."/>
            <person name="Barriuso J."/>
            <person name="Kellner H."/>
            <person name="Castanera R."/>
            <person name="Alfaro M."/>
            <person name="Ramirez L."/>
            <person name="Pisabarro A.G."/>
            <person name="Kuo A."/>
            <person name="Tritt A."/>
            <person name="Lipzen A."/>
            <person name="He G."/>
            <person name="Yan M."/>
            <person name="Ng V."/>
            <person name="Cullen D."/>
            <person name="Martin F."/>
            <person name="Rosso M.-N."/>
            <person name="Henrissat B."/>
            <person name="Hibbett D."/>
            <person name="Martinez A.T."/>
            <person name="Grigoriev I.V."/>
        </authorList>
    </citation>
    <scope>NUCLEOTIDE SEQUENCE</scope>
    <source>
        <strain evidence="3">CBS 247.69</strain>
    </source>
</reference>
<gene>
    <name evidence="3" type="ORF">BDZ94DRAFT_1326217</name>
</gene>
<feature type="transmembrane region" description="Helical" evidence="2">
    <location>
        <begin position="16"/>
        <end position="36"/>
    </location>
</feature>
<keyword evidence="4" id="KW-1185">Reference proteome</keyword>
<evidence type="ECO:0000313" key="4">
    <source>
        <dbReference type="Proteomes" id="UP000807353"/>
    </source>
</evidence>
<evidence type="ECO:0000313" key="3">
    <source>
        <dbReference type="EMBL" id="KAF9457490.1"/>
    </source>
</evidence>
<feature type="compositionally biased region" description="Polar residues" evidence="1">
    <location>
        <begin position="332"/>
        <end position="343"/>
    </location>
</feature>
<keyword evidence="2" id="KW-0812">Transmembrane</keyword>
<sequence length="343" mass="38283">MPIPSLSSELAYQKTIRSYFLVGMLGILVWDILAHLSADYKLLVKFRFNIPTLIYHISRWTSLLYTVSSAIFETAQVENCKIFARLTCVAYHPAASATALLFFFRIRALYNGNKYITAVFVIMWLAIVGTSVTIITSLTGEHIDNTKYCTFVGLKSYGSSSNIVIAVFNTCIFIATTWRLLARAPPIDDVNTAGAGKFGLCGRYVPRFSRALLQDGQNYYMVAMICNLLVLIMTYAPGIPALLRPFFLVPSVGLTNMMACRVFRNTKLGHYDETNTTGTVNIMFRQSGPTTSIPIHSQRTWSTIYSIGDRDLHTSNVDDLDVHPPIEKPSEKLTQPSKNVSVV</sequence>
<evidence type="ECO:0000256" key="1">
    <source>
        <dbReference type="SAM" id="MobiDB-lite"/>
    </source>
</evidence>
<protein>
    <submittedName>
        <fullName evidence="3">Uncharacterized protein</fullName>
    </submittedName>
</protein>
<feature type="region of interest" description="Disordered" evidence="1">
    <location>
        <begin position="318"/>
        <end position="343"/>
    </location>
</feature>
<feature type="transmembrane region" description="Helical" evidence="2">
    <location>
        <begin position="219"/>
        <end position="236"/>
    </location>
</feature>
<name>A0A9P5XXH6_9AGAR</name>
<comment type="caution">
    <text evidence="3">The sequence shown here is derived from an EMBL/GenBank/DDBJ whole genome shotgun (WGS) entry which is preliminary data.</text>
</comment>
<feature type="transmembrane region" description="Helical" evidence="2">
    <location>
        <begin position="82"/>
        <end position="103"/>
    </location>
</feature>
<dbReference type="AlphaFoldDB" id="A0A9P5XXH6"/>
<keyword evidence="2" id="KW-1133">Transmembrane helix</keyword>
<evidence type="ECO:0000256" key="2">
    <source>
        <dbReference type="SAM" id="Phobius"/>
    </source>
</evidence>
<keyword evidence="2" id="KW-0472">Membrane</keyword>
<feature type="transmembrane region" description="Helical" evidence="2">
    <location>
        <begin position="57"/>
        <end position="76"/>
    </location>
</feature>
<organism evidence="3 4">
    <name type="scientific">Collybia nuda</name>
    <dbReference type="NCBI Taxonomy" id="64659"/>
    <lineage>
        <taxon>Eukaryota</taxon>
        <taxon>Fungi</taxon>
        <taxon>Dikarya</taxon>
        <taxon>Basidiomycota</taxon>
        <taxon>Agaricomycotina</taxon>
        <taxon>Agaricomycetes</taxon>
        <taxon>Agaricomycetidae</taxon>
        <taxon>Agaricales</taxon>
        <taxon>Tricholomatineae</taxon>
        <taxon>Clitocybaceae</taxon>
        <taxon>Collybia</taxon>
    </lineage>
</organism>
<feature type="transmembrane region" description="Helical" evidence="2">
    <location>
        <begin position="163"/>
        <end position="181"/>
    </location>
</feature>
<dbReference type="OrthoDB" id="3038990at2759"/>
<feature type="transmembrane region" description="Helical" evidence="2">
    <location>
        <begin position="115"/>
        <end position="138"/>
    </location>
</feature>
<proteinExistence type="predicted"/>
<dbReference type="EMBL" id="MU150369">
    <property type="protein sequence ID" value="KAF9457490.1"/>
    <property type="molecule type" value="Genomic_DNA"/>
</dbReference>
<feature type="compositionally biased region" description="Basic and acidic residues" evidence="1">
    <location>
        <begin position="320"/>
        <end position="331"/>
    </location>
</feature>